<proteinExistence type="predicted"/>
<comment type="caution">
    <text evidence="2">The sequence shown here is derived from an EMBL/GenBank/DDBJ whole genome shotgun (WGS) entry which is preliminary data.</text>
</comment>
<gene>
    <name evidence="2" type="ORF">PBY51_020318</name>
</gene>
<feature type="region of interest" description="Disordered" evidence="1">
    <location>
        <begin position="34"/>
        <end position="104"/>
    </location>
</feature>
<keyword evidence="3" id="KW-1185">Reference proteome</keyword>
<protein>
    <submittedName>
        <fullName evidence="2">Uncharacterized protein</fullName>
    </submittedName>
</protein>
<evidence type="ECO:0000313" key="3">
    <source>
        <dbReference type="Proteomes" id="UP001346869"/>
    </source>
</evidence>
<evidence type="ECO:0000256" key="1">
    <source>
        <dbReference type="SAM" id="MobiDB-lite"/>
    </source>
</evidence>
<dbReference type="EMBL" id="JAUZQC010000009">
    <property type="protein sequence ID" value="KAK5866102.1"/>
    <property type="molecule type" value="Genomic_DNA"/>
</dbReference>
<dbReference type="Proteomes" id="UP001346869">
    <property type="component" value="Unassembled WGS sequence"/>
</dbReference>
<dbReference type="AlphaFoldDB" id="A0AAN7XTD5"/>
<reference evidence="2 3" key="1">
    <citation type="journal article" date="2023" name="Genes (Basel)">
        <title>Chromosome-Level Genome Assembly and Circadian Gene Repertoire of the Patagonia Blennie Eleginops maclovinus-The Closest Ancestral Proxy of Antarctic Cryonotothenioids.</title>
        <authorList>
            <person name="Cheng C.C."/>
            <person name="Rivera-Colon A.G."/>
            <person name="Minhas B.F."/>
            <person name="Wilson L."/>
            <person name="Rayamajhi N."/>
            <person name="Vargas-Chacoff L."/>
            <person name="Catchen J.M."/>
        </authorList>
    </citation>
    <scope>NUCLEOTIDE SEQUENCE [LARGE SCALE GENOMIC DNA]</scope>
    <source>
        <strain evidence="2">JMC-PN-2008</strain>
    </source>
</reference>
<reference evidence="2 3" key="2">
    <citation type="journal article" date="2023" name="Mol. Biol. Evol.">
        <title>Genomics of Secondarily Temperate Adaptation in the Only Non-Antarctic Icefish.</title>
        <authorList>
            <person name="Rivera-Colon A.G."/>
            <person name="Rayamajhi N."/>
            <person name="Minhas B.F."/>
            <person name="Madrigal G."/>
            <person name="Bilyk K.T."/>
            <person name="Yoon V."/>
            <person name="Hune M."/>
            <person name="Gregory S."/>
            <person name="Cheng C.H.C."/>
            <person name="Catchen J.M."/>
        </authorList>
    </citation>
    <scope>NUCLEOTIDE SEQUENCE [LARGE SCALE GENOMIC DNA]</scope>
    <source>
        <strain evidence="2">JMC-PN-2008</strain>
    </source>
</reference>
<name>A0AAN7XTD5_ELEMC</name>
<organism evidence="2 3">
    <name type="scientific">Eleginops maclovinus</name>
    <name type="common">Patagonian blennie</name>
    <name type="synonym">Eleginus maclovinus</name>
    <dbReference type="NCBI Taxonomy" id="56733"/>
    <lineage>
        <taxon>Eukaryota</taxon>
        <taxon>Metazoa</taxon>
        <taxon>Chordata</taxon>
        <taxon>Craniata</taxon>
        <taxon>Vertebrata</taxon>
        <taxon>Euteleostomi</taxon>
        <taxon>Actinopterygii</taxon>
        <taxon>Neopterygii</taxon>
        <taxon>Teleostei</taxon>
        <taxon>Neoteleostei</taxon>
        <taxon>Acanthomorphata</taxon>
        <taxon>Eupercaria</taxon>
        <taxon>Perciformes</taxon>
        <taxon>Notothenioidei</taxon>
        <taxon>Eleginopidae</taxon>
        <taxon>Eleginops</taxon>
    </lineage>
</organism>
<sequence length="104" mass="11259">MASVLHKGIIHFSLLQESQISSTTVYSNDIRQQQAVKGETNHRGAFASGAASPGSPCRKTAASGREEKRNKPRKTEGRRKQTGAQRGGRELTVEEDTAPLVKPS</sequence>
<accession>A0AAN7XTD5</accession>
<feature type="compositionally biased region" description="Low complexity" evidence="1">
    <location>
        <begin position="44"/>
        <end position="56"/>
    </location>
</feature>
<feature type="compositionally biased region" description="Basic and acidic residues" evidence="1">
    <location>
        <begin position="64"/>
        <end position="79"/>
    </location>
</feature>
<evidence type="ECO:0000313" key="2">
    <source>
        <dbReference type="EMBL" id="KAK5866102.1"/>
    </source>
</evidence>